<accession>A0ABP6WYW7</accession>
<organism evidence="2 3">
    <name type="scientific">Kribbella ginsengisoli</name>
    <dbReference type="NCBI Taxonomy" id="363865"/>
    <lineage>
        <taxon>Bacteria</taxon>
        <taxon>Bacillati</taxon>
        <taxon>Actinomycetota</taxon>
        <taxon>Actinomycetes</taxon>
        <taxon>Propionibacteriales</taxon>
        <taxon>Kribbellaceae</taxon>
        <taxon>Kribbella</taxon>
    </lineage>
</organism>
<protein>
    <submittedName>
        <fullName evidence="2">Uncharacterized protein</fullName>
    </submittedName>
</protein>
<feature type="transmembrane region" description="Helical" evidence="1">
    <location>
        <begin position="21"/>
        <end position="51"/>
    </location>
</feature>
<gene>
    <name evidence="2" type="ORF">GCM10022235_25450</name>
</gene>
<keyword evidence="1" id="KW-1133">Transmembrane helix</keyword>
<evidence type="ECO:0000256" key="1">
    <source>
        <dbReference type="SAM" id="Phobius"/>
    </source>
</evidence>
<dbReference type="Proteomes" id="UP001501222">
    <property type="component" value="Unassembled WGS sequence"/>
</dbReference>
<keyword evidence="3" id="KW-1185">Reference proteome</keyword>
<keyword evidence="1" id="KW-0472">Membrane</keyword>
<evidence type="ECO:0000313" key="3">
    <source>
        <dbReference type="Proteomes" id="UP001501222"/>
    </source>
</evidence>
<feature type="transmembrane region" description="Helical" evidence="1">
    <location>
        <begin position="71"/>
        <end position="95"/>
    </location>
</feature>
<dbReference type="RefSeq" id="WP_344840459.1">
    <property type="nucleotide sequence ID" value="NZ_BAABAA010000002.1"/>
</dbReference>
<keyword evidence="1" id="KW-0812">Transmembrane</keyword>
<feature type="transmembrane region" description="Helical" evidence="1">
    <location>
        <begin position="107"/>
        <end position="124"/>
    </location>
</feature>
<sequence>MTTAAPELTATKRRPATWYGIWAAVNAALGVLLAYPFLLLALIGLHARAMLFDRPDSPFSNNEIQGGEADGFIPLGIVAALLILAVVIGINLALFRRLRPPSVAAKAGQVLTTVALLIAPSFLIW</sequence>
<proteinExistence type="predicted"/>
<reference evidence="3" key="1">
    <citation type="journal article" date="2019" name="Int. J. Syst. Evol. Microbiol.">
        <title>The Global Catalogue of Microorganisms (GCM) 10K type strain sequencing project: providing services to taxonomists for standard genome sequencing and annotation.</title>
        <authorList>
            <consortium name="The Broad Institute Genomics Platform"/>
            <consortium name="The Broad Institute Genome Sequencing Center for Infectious Disease"/>
            <person name="Wu L."/>
            <person name="Ma J."/>
        </authorList>
    </citation>
    <scope>NUCLEOTIDE SEQUENCE [LARGE SCALE GENOMIC DNA]</scope>
    <source>
        <strain evidence="3">JCM 16928</strain>
    </source>
</reference>
<comment type="caution">
    <text evidence="2">The sequence shown here is derived from an EMBL/GenBank/DDBJ whole genome shotgun (WGS) entry which is preliminary data.</text>
</comment>
<name>A0ABP6WYW7_9ACTN</name>
<dbReference type="EMBL" id="BAABAA010000002">
    <property type="protein sequence ID" value="GAA3556283.1"/>
    <property type="molecule type" value="Genomic_DNA"/>
</dbReference>
<evidence type="ECO:0000313" key="2">
    <source>
        <dbReference type="EMBL" id="GAA3556283.1"/>
    </source>
</evidence>